<dbReference type="HOGENOM" id="CLU_3393189_0_0_1"/>
<keyword evidence="2" id="KW-1185">Reference proteome</keyword>
<evidence type="ECO:0000313" key="2">
    <source>
        <dbReference type="Proteomes" id="UP000009183"/>
    </source>
</evidence>
<gene>
    <name evidence="1" type="ordered locus">VIT_03s0017g00820</name>
</gene>
<name>F6HTI4_VITVI</name>
<dbReference type="AlphaFoldDB" id="F6HTI4"/>
<evidence type="ECO:0000313" key="1">
    <source>
        <dbReference type="EMBL" id="CCB57994.1"/>
    </source>
</evidence>
<dbReference type="EMBL" id="FN596248">
    <property type="protein sequence ID" value="CCB57994.1"/>
    <property type="molecule type" value="Genomic_DNA"/>
</dbReference>
<organism evidence="1 2">
    <name type="scientific">Vitis vinifera</name>
    <name type="common">Grape</name>
    <dbReference type="NCBI Taxonomy" id="29760"/>
    <lineage>
        <taxon>Eukaryota</taxon>
        <taxon>Viridiplantae</taxon>
        <taxon>Streptophyta</taxon>
        <taxon>Embryophyta</taxon>
        <taxon>Tracheophyta</taxon>
        <taxon>Spermatophyta</taxon>
        <taxon>Magnoliopsida</taxon>
        <taxon>eudicotyledons</taxon>
        <taxon>Gunneridae</taxon>
        <taxon>Pentapetalae</taxon>
        <taxon>rosids</taxon>
        <taxon>Vitales</taxon>
        <taxon>Vitaceae</taxon>
        <taxon>Viteae</taxon>
        <taxon>Vitis</taxon>
    </lineage>
</organism>
<proteinExistence type="predicted"/>
<accession>F6HTI4</accession>
<dbReference type="PaxDb" id="29760-VIT_03s0017g00820.t01"/>
<dbReference type="Proteomes" id="UP000009183">
    <property type="component" value="Chromosome 3"/>
</dbReference>
<dbReference type="InParanoid" id="F6HTI4"/>
<reference evidence="2" key="1">
    <citation type="journal article" date="2007" name="Nature">
        <title>The grapevine genome sequence suggests ancestral hexaploidization in major angiosperm phyla.</title>
        <authorList>
            <consortium name="The French-Italian Public Consortium for Grapevine Genome Characterization."/>
            <person name="Jaillon O."/>
            <person name="Aury J.-M."/>
            <person name="Noel B."/>
            <person name="Policriti A."/>
            <person name="Clepet C."/>
            <person name="Casagrande A."/>
            <person name="Choisne N."/>
            <person name="Aubourg S."/>
            <person name="Vitulo N."/>
            <person name="Jubin C."/>
            <person name="Vezzi A."/>
            <person name="Legeai F."/>
            <person name="Hugueney P."/>
            <person name="Dasilva C."/>
            <person name="Horner D."/>
            <person name="Mica E."/>
            <person name="Jublot D."/>
            <person name="Poulain J."/>
            <person name="Bruyere C."/>
            <person name="Billault A."/>
            <person name="Segurens B."/>
            <person name="Gouyvenoux M."/>
            <person name="Ugarte E."/>
            <person name="Cattonaro F."/>
            <person name="Anthouard V."/>
            <person name="Vico V."/>
            <person name="Del Fabbro C."/>
            <person name="Alaux M."/>
            <person name="Di Gaspero G."/>
            <person name="Dumas V."/>
            <person name="Felice N."/>
            <person name="Paillard S."/>
            <person name="Juman I."/>
            <person name="Moroldo M."/>
            <person name="Scalabrin S."/>
            <person name="Canaguier A."/>
            <person name="Le Clainche I."/>
            <person name="Malacrida G."/>
            <person name="Durand E."/>
            <person name="Pesole G."/>
            <person name="Laucou V."/>
            <person name="Chatelet P."/>
            <person name="Merdinoglu D."/>
            <person name="Delledonne M."/>
            <person name="Pezzotti M."/>
            <person name="Lecharny A."/>
            <person name="Scarpelli C."/>
            <person name="Artiguenave F."/>
            <person name="Pe M.E."/>
            <person name="Valle G."/>
            <person name="Morgante M."/>
            <person name="Caboche M."/>
            <person name="Adam-Blondon A.-F."/>
            <person name="Weissenbach J."/>
            <person name="Quetier F."/>
            <person name="Wincker P."/>
        </authorList>
    </citation>
    <scope>NUCLEOTIDE SEQUENCE [LARGE SCALE GENOMIC DNA]</scope>
    <source>
        <strain evidence="2">cv. Pinot noir / PN40024</strain>
    </source>
</reference>
<protein>
    <submittedName>
        <fullName evidence="1">Uncharacterized protein</fullName>
    </submittedName>
</protein>
<sequence>MMGRSSWYSLPEIHLPFLSLMIVLEKRSGYSP</sequence>